<reference evidence="3" key="1">
    <citation type="submission" date="2017-09" db="EMBL/GenBank/DDBJ databases">
        <authorList>
            <person name="Zhang Y."/>
            <person name="Huang X."/>
            <person name="Liu J."/>
            <person name="Lu L."/>
            <person name="Peng K."/>
        </authorList>
    </citation>
    <scope>NUCLEOTIDE SEQUENCE [LARGE SCALE GENOMIC DNA]</scope>
    <source>
        <strain evidence="3">S-XJ-1</strain>
    </source>
</reference>
<organism evidence="2 3">
    <name type="scientific">Dietzia natronolimnaea</name>
    <dbReference type="NCBI Taxonomy" id="161920"/>
    <lineage>
        <taxon>Bacteria</taxon>
        <taxon>Bacillati</taxon>
        <taxon>Actinomycetota</taxon>
        <taxon>Actinomycetes</taxon>
        <taxon>Mycobacteriales</taxon>
        <taxon>Dietziaceae</taxon>
        <taxon>Dietzia</taxon>
    </lineage>
</organism>
<evidence type="ECO:0008006" key="4">
    <source>
        <dbReference type="Google" id="ProtNLM"/>
    </source>
</evidence>
<gene>
    <name evidence="2" type="ORF">CEY15_16550</name>
</gene>
<feature type="transmembrane region" description="Helical" evidence="1">
    <location>
        <begin position="165"/>
        <end position="184"/>
    </location>
</feature>
<dbReference type="RefSeq" id="WP_095719350.1">
    <property type="nucleotide sequence ID" value="NZ_NTGA01000038.1"/>
</dbReference>
<evidence type="ECO:0000256" key="1">
    <source>
        <dbReference type="SAM" id="Phobius"/>
    </source>
</evidence>
<accession>A0A2A2WL19</accession>
<name>A0A2A2WL19_9ACTN</name>
<dbReference type="EMBL" id="NTGA01000038">
    <property type="protein sequence ID" value="PAY21871.1"/>
    <property type="molecule type" value="Genomic_DNA"/>
</dbReference>
<dbReference type="Proteomes" id="UP000218810">
    <property type="component" value="Unassembled WGS sequence"/>
</dbReference>
<feature type="transmembrane region" description="Helical" evidence="1">
    <location>
        <begin position="60"/>
        <end position="79"/>
    </location>
</feature>
<keyword evidence="1" id="KW-1133">Transmembrane helix</keyword>
<feature type="transmembrane region" description="Helical" evidence="1">
    <location>
        <begin position="20"/>
        <end position="48"/>
    </location>
</feature>
<keyword evidence="1" id="KW-0812">Transmembrane</keyword>
<feature type="transmembrane region" description="Helical" evidence="1">
    <location>
        <begin position="120"/>
        <end position="145"/>
    </location>
</feature>
<dbReference type="AlphaFoldDB" id="A0A2A2WL19"/>
<dbReference type="OrthoDB" id="3790530at2"/>
<dbReference type="InterPro" id="IPR014509">
    <property type="entry name" value="YjdF-like"/>
</dbReference>
<proteinExistence type="predicted"/>
<evidence type="ECO:0000313" key="3">
    <source>
        <dbReference type="Proteomes" id="UP000218810"/>
    </source>
</evidence>
<keyword evidence="3" id="KW-1185">Reference proteome</keyword>
<evidence type="ECO:0000313" key="2">
    <source>
        <dbReference type="EMBL" id="PAY21871.1"/>
    </source>
</evidence>
<comment type="caution">
    <text evidence="2">The sequence shown here is derived from an EMBL/GenBank/DDBJ whole genome shotgun (WGS) entry which is preliminary data.</text>
</comment>
<protein>
    <recommendedName>
        <fullName evidence="4">DUF2238 domain-containing protein</fullName>
    </recommendedName>
</protein>
<dbReference type="Pfam" id="PF09997">
    <property type="entry name" value="DUF2238"/>
    <property type="match status" value="1"/>
</dbReference>
<feature type="transmembrane region" description="Helical" evidence="1">
    <location>
        <begin position="85"/>
        <end position="108"/>
    </location>
</feature>
<sequence length="207" mass="22097">MIDNFLRPAESRARMGADALRILGTLSVLVALLLHGLTDAAIVAFALPGLMLPRFVGMRPWADIAVSVTLLVAAWSNVFDLYTRIWWWDIVVHFVCAGALAVVAYLFLAHRGIVPATADGGVPAVAAVVLTTAFGLALGALWEMVEWFGYTYLTDRIYVTLDDTIGDMAAGGLGALAAGLLLAYGPRLWDPTALPTTRQSPDAASHC</sequence>
<keyword evidence="1" id="KW-0472">Membrane</keyword>